<keyword evidence="8" id="KW-0175">Coiled coil</keyword>
<feature type="coiled-coil region" evidence="8">
    <location>
        <begin position="755"/>
        <end position="812"/>
    </location>
</feature>
<dbReference type="InterPro" id="IPR018866">
    <property type="entry name" value="Znf-4CXXC_R1"/>
</dbReference>
<dbReference type="VEuPathDB" id="FungiDB:AB675_431"/>
<dbReference type="Gene3D" id="2.60.120.650">
    <property type="entry name" value="Cupin"/>
    <property type="match status" value="1"/>
</dbReference>
<comment type="subcellular location">
    <subcellularLocation>
        <location evidence="1">Nucleus</location>
    </subcellularLocation>
</comment>
<evidence type="ECO:0000256" key="2">
    <source>
        <dbReference type="ARBA" id="ARBA00022723"/>
    </source>
</evidence>
<feature type="region of interest" description="Disordered" evidence="9">
    <location>
        <begin position="571"/>
        <end position="632"/>
    </location>
</feature>
<proteinExistence type="predicted"/>
<reference evidence="11 12" key="1">
    <citation type="submission" date="2015-06" db="EMBL/GenBank/DDBJ databases">
        <title>Draft genome of the ant-associated black yeast Phialophora attae CBS 131958.</title>
        <authorList>
            <person name="Moreno L.F."/>
            <person name="Stielow B.J."/>
            <person name="de Hoog S."/>
            <person name="Vicente V.A."/>
            <person name="Weiss V.A."/>
            <person name="de Vries M."/>
            <person name="Cruz L.M."/>
            <person name="Souza E.M."/>
        </authorList>
    </citation>
    <scope>NUCLEOTIDE SEQUENCE [LARGE SCALE GENOMIC DNA]</scope>
    <source>
        <strain evidence="11 12">CBS 131958</strain>
    </source>
</reference>
<evidence type="ECO:0000256" key="1">
    <source>
        <dbReference type="ARBA" id="ARBA00004123"/>
    </source>
</evidence>
<dbReference type="EMBL" id="LFJN01000001">
    <property type="protein sequence ID" value="KPI45489.1"/>
    <property type="molecule type" value="Genomic_DNA"/>
</dbReference>
<evidence type="ECO:0000256" key="5">
    <source>
        <dbReference type="ARBA" id="ARBA00023015"/>
    </source>
</evidence>
<organism evidence="11 12">
    <name type="scientific">Cyphellophora attinorum</name>
    <dbReference type="NCBI Taxonomy" id="1664694"/>
    <lineage>
        <taxon>Eukaryota</taxon>
        <taxon>Fungi</taxon>
        <taxon>Dikarya</taxon>
        <taxon>Ascomycota</taxon>
        <taxon>Pezizomycotina</taxon>
        <taxon>Eurotiomycetes</taxon>
        <taxon>Chaetothyriomycetidae</taxon>
        <taxon>Chaetothyriales</taxon>
        <taxon>Cyphellophoraceae</taxon>
        <taxon>Cyphellophora</taxon>
    </lineage>
</organism>
<dbReference type="GO" id="GO:0005634">
    <property type="term" value="C:nucleus"/>
    <property type="evidence" value="ECO:0007669"/>
    <property type="project" value="UniProtKB-SubCell"/>
</dbReference>
<dbReference type="SUPFAM" id="SSF57850">
    <property type="entry name" value="RING/U-box"/>
    <property type="match status" value="1"/>
</dbReference>
<dbReference type="PROSITE" id="PS51184">
    <property type="entry name" value="JMJC"/>
    <property type="match status" value="1"/>
</dbReference>
<dbReference type="GeneID" id="28736320"/>
<dbReference type="OrthoDB" id="298344at2759"/>
<dbReference type="AlphaFoldDB" id="A0A0N0NS19"/>
<dbReference type="InterPro" id="IPR003347">
    <property type="entry name" value="JmjC_dom"/>
</dbReference>
<evidence type="ECO:0000256" key="8">
    <source>
        <dbReference type="SAM" id="Coils"/>
    </source>
</evidence>
<dbReference type="Gene3D" id="3.30.60.90">
    <property type="match status" value="1"/>
</dbReference>
<comment type="caution">
    <text evidence="11">The sequence shown here is derived from an EMBL/GenBank/DDBJ whole genome shotgun (WGS) entry which is preliminary data.</text>
</comment>
<keyword evidence="4" id="KW-0862">Zinc</keyword>
<feature type="domain" description="JmjC" evidence="10">
    <location>
        <begin position="142"/>
        <end position="309"/>
    </location>
</feature>
<dbReference type="CDD" id="cd02249">
    <property type="entry name" value="ZZ"/>
    <property type="match status" value="1"/>
</dbReference>
<dbReference type="SUPFAM" id="SSF51197">
    <property type="entry name" value="Clavaminate synthase-like"/>
    <property type="match status" value="1"/>
</dbReference>
<keyword evidence="6" id="KW-0804">Transcription</keyword>
<dbReference type="RefSeq" id="XP_018005452.1">
    <property type="nucleotide sequence ID" value="XM_018144449.1"/>
</dbReference>
<keyword evidence="7" id="KW-0539">Nucleus</keyword>
<evidence type="ECO:0000256" key="9">
    <source>
        <dbReference type="SAM" id="MobiDB-lite"/>
    </source>
</evidence>
<dbReference type="InterPro" id="IPR000433">
    <property type="entry name" value="Znf_ZZ"/>
</dbReference>
<accession>A0A0N0NS19</accession>
<evidence type="ECO:0000259" key="10">
    <source>
        <dbReference type="PROSITE" id="PS51184"/>
    </source>
</evidence>
<name>A0A0N0NS19_9EURO</name>
<dbReference type="GO" id="GO:0008270">
    <property type="term" value="F:zinc ion binding"/>
    <property type="evidence" value="ECO:0007669"/>
    <property type="project" value="UniProtKB-KW"/>
</dbReference>
<evidence type="ECO:0000256" key="3">
    <source>
        <dbReference type="ARBA" id="ARBA00022771"/>
    </source>
</evidence>
<evidence type="ECO:0000256" key="4">
    <source>
        <dbReference type="ARBA" id="ARBA00022833"/>
    </source>
</evidence>
<dbReference type="SMART" id="SM00558">
    <property type="entry name" value="JmjC"/>
    <property type="match status" value="1"/>
</dbReference>
<keyword evidence="5" id="KW-0805">Transcription regulation</keyword>
<evidence type="ECO:0000313" key="12">
    <source>
        <dbReference type="Proteomes" id="UP000038010"/>
    </source>
</evidence>
<dbReference type="InterPro" id="IPR043145">
    <property type="entry name" value="Znf_ZZ_sf"/>
</dbReference>
<protein>
    <recommendedName>
        <fullName evidence="10">JmjC domain-containing protein</fullName>
    </recommendedName>
</protein>
<dbReference type="Pfam" id="PF10497">
    <property type="entry name" value="zf-4CXXC_R1"/>
    <property type="match status" value="1"/>
</dbReference>
<evidence type="ECO:0000313" key="11">
    <source>
        <dbReference type="EMBL" id="KPI45489.1"/>
    </source>
</evidence>
<evidence type="ECO:0000256" key="6">
    <source>
        <dbReference type="ARBA" id="ARBA00023163"/>
    </source>
</evidence>
<keyword evidence="12" id="KW-1185">Reference proteome</keyword>
<dbReference type="Proteomes" id="UP000038010">
    <property type="component" value="Unassembled WGS sequence"/>
</dbReference>
<dbReference type="Pfam" id="PF00569">
    <property type="entry name" value="ZZ"/>
    <property type="match status" value="1"/>
</dbReference>
<dbReference type="SMART" id="SM00291">
    <property type="entry name" value="ZnF_ZZ"/>
    <property type="match status" value="1"/>
</dbReference>
<gene>
    <name evidence="11" type="ORF">AB675_431</name>
</gene>
<evidence type="ECO:0000256" key="7">
    <source>
        <dbReference type="ARBA" id="ARBA00023242"/>
    </source>
</evidence>
<dbReference type="PROSITE" id="PS01357">
    <property type="entry name" value="ZF_ZZ_1"/>
    <property type="match status" value="1"/>
</dbReference>
<sequence>MIPPTPSLTVAPDASAELLLHLGKPFVQFPRFSILDIQREVDVEGLPLPFSHWLQNRLQTGQPFVISDFDKLDSWPKGNPSDGQQPGFGIERLIELSTKKNIPIRNCSTGRDLSFTLRKFADSARQNLQEFQNLYARDLPCPREWLDQCEEVLPTEVQWSGRLDLFQWLPPCARSEVMMAYVGSEGSSSGFHRCFSSTVALNLLVEVADDERPVVCIGTDFDSQKKYDAFLSAKGVSPHLDWYNLSTDEMLKVDFPLYAYNQKVGDLVLFPPATAHQIWNPSTLCTKMVWNILHPLSLEVGFQNVQPSFNRLCHPDLARTNLSLACAMMSLLQDDQNLRSEQALALPPDLPLLSRLFKQMVHDEHIDSPVATPISVVTLQPTVIATCNFCSTAIWNRHVRCTQCTDFDLCLLCYLNGRSCEQSHAYAWAEIVPPEQCTRILNRAREILGFQPEEHVQETGKKTLGTAVNDLMLARQSQTSRLCHLCRIDHPEWKGRRCDKCTAFFCYRGLFRHFDINPGDVIRHSGLWTCPKCKELCNCRCCHFGTAYVKSEKPASKRRVKAADPRGKNVGFADNVFDQKRGRRESHHSENGHLSGVSQLAGRKRPLVASSSMTSPATPMRKMELPTPEPDMSSHAKYLEGIDTYSAIRPTLLPGVKSIADGSMMISHQMIAARGIGQSQGDRANTLPPIINNGGMGMVRQSSYGMSNAAANGVNTMPNTPFPLPSPQGGPPHSSTLALLRESIHPDTKSPTAILDASIKELELQANHLKKYEQDFIELGLEDSRKMLRDQVEDLEEKIRVKKKEKGRLLVERLQREGYGGLAAVVGKEAGVVSGAGDPGPGHLVGLGVGSGVVGGSNGH</sequence>
<keyword evidence="3" id="KW-0863">Zinc-finger</keyword>
<keyword evidence="2" id="KW-0479">Metal-binding</keyword>